<evidence type="ECO:0000256" key="1">
    <source>
        <dbReference type="ARBA" id="ARBA00011073"/>
    </source>
</evidence>
<dbReference type="InterPro" id="IPR036852">
    <property type="entry name" value="Peptidase_S8/S53_dom_sf"/>
</dbReference>
<dbReference type="Gene3D" id="3.40.50.200">
    <property type="entry name" value="Peptidase S8/S53 domain"/>
    <property type="match status" value="2"/>
</dbReference>
<dbReference type="SUPFAM" id="SSF52743">
    <property type="entry name" value="Subtilisin-like"/>
    <property type="match status" value="1"/>
</dbReference>
<dbReference type="InterPro" id="IPR015500">
    <property type="entry name" value="Peptidase_S8_subtilisin-rel"/>
</dbReference>
<evidence type="ECO:0000256" key="3">
    <source>
        <dbReference type="ARBA" id="ARBA00022801"/>
    </source>
</evidence>
<evidence type="ECO:0000256" key="7">
    <source>
        <dbReference type="SAM" id="MobiDB-lite"/>
    </source>
</evidence>
<feature type="region of interest" description="Disordered" evidence="7">
    <location>
        <begin position="549"/>
        <end position="570"/>
    </location>
</feature>
<gene>
    <name evidence="9" type="ORF">J7I42_18715</name>
</gene>
<proteinExistence type="inferred from homology"/>
<feature type="active site" description="Charge relay system" evidence="5">
    <location>
        <position position="76"/>
    </location>
</feature>
<sequence length="570" mass="62333">MNKLVKVAGLLTAFVIADQTSFAQQEKTIKTGDVPKGWHLLDKTKDGYYGISVNKAYDFIHSKNLKGKTVVVAIIDSGIDTLHEDLKDILWINSKEIPGNGIDDDGNGYIDDIHGWNFIGGKDGKNVKQDSYEGARVYHMYKSKYGEQKVDTTKMNADDKEQYKMWLKAKAKVEGDGNDEPIDLSRLRKYLTNAQKSDSLLRVAMGKETYTGNELDTFKTESPEQKDAKGFLMFLFKNNQMMETTNKEFLDGFDEFVSGEERKEEAKSKAPEDYRGEITHDNEQDINDRSYGNADVMASTPFHGTHVAGIIGAMRNNGKGMDGVADNVRIMMIRAVPDGDEHDKDIALAIRYAADNGAKVVNMSFGKDFSPQKKWVDEAVRYAESKGVLLVHAAGNDAKNIDTADNFPNSIMQDNHKKAANWITVGASGDPNAGGFTASFSNYGKKQVDVFAPGVKIWSSIPGGNTYGNAQGTSMACPVVAGTAAFLLEYFPYLTPQQLKYCIMKSAMSPGVKVNKPGTDETVALSDISISGGIINAYEAARVAATLNPSGKKVAPKPASPKPTLKNKKG</sequence>
<keyword evidence="10" id="KW-1185">Reference proteome</keyword>
<comment type="similarity">
    <text evidence="1 5 6">Belongs to the peptidase S8 family.</text>
</comment>
<dbReference type="PANTHER" id="PTHR43806:SF11">
    <property type="entry name" value="CEREVISIN-RELATED"/>
    <property type="match status" value="1"/>
</dbReference>
<evidence type="ECO:0000256" key="4">
    <source>
        <dbReference type="ARBA" id="ARBA00022825"/>
    </source>
</evidence>
<dbReference type="InterPro" id="IPR022398">
    <property type="entry name" value="Peptidase_S8_His-AS"/>
</dbReference>
<feature type="active site" description="Charge relay system" evidence="5">
    <location>
        <position position="474"/>
    </location>
</feature>
<dbReference type="InterPro" id="IPR023828">
    <property type="entry name" value="Peptidase_S8_Ser-AS"/>
</dbReference>
<dbReference type="PROSITE" id="PS00136">
    <property type="entry name" value="SUBTILASE_ASP"/>
    <property type="match status" value="1"/>
</dbReference>
<feature type="domain" description="Peptidase S8/S53" evidence="8">
    <location>
        <begin position="67"/>
        <end position="512"/>
    </location>
</feature>
<protein>
    <submittedName>
        <fullName evidence="9">S8 family serine peptidase</fullName>
    </submittedName>
</protein>
<dbReference type="Pfam" id="PF00082">
    <property type="entry name" value="Peptidase_S8"/>
    <property type="match status" value="1"/>
</dbReference>
<dbReference type="PROSITE" id="PS00137">
    <property type="entry name" value="SUBTILASE_HIS"/>
    <property type="match status" value="1"/>
</dbReference>
<dbReference type="PANTHER" id="PTHR43806">
    <property type="entry name" value="PEPTIDASE S8"/>
    <property type="match status" value="1"/>
</dbReference>
<dbReference type="InterPro" id="IPR050131">
    <property type="entry name" value="Peptidase_S8_subtilisin-like"/>
</dbReference>
<dbReference type="EMBL" id="JAGHKO010000004">
    <property type="protein sequence ID" value="MBO9202325.1"/>
    <property type="molecule type" value="Genomic_DNA"/>
</dbReference>
<dbReference type="PROSITE" id="PS51892">
    <property type="entry name" value="SUBTILASE"/>
    <property type="match status" value="1"/>
</dbReference>
<evidence type="ECO:0000313" key="10">
    <source>
        <dbReference type="Proteomes" id="UP000677244"/>
    </source>
</evidence>
<evidence type="ECO:0000259" key="8">
    <source>
        <dbReference type="Pfam" id="PF00082"/>
    </source>
</evidence>
<dbReference type="RefSeq" id="WP_209140371.1">
    <property type="nucleotide sequence ID" value="NZ_JAGHKO010000004.1"/>
</dbReference>
<dbReference type="Proteomes" id="UP000677244">
    <property type="component" value="Unassembled WGS sequence"/>
</dbReference>
<evidence type="ECO:0000313" key="9">
    <source>
        <dbReference type="EMBL" id="MBO9202325.1"/>
    </source>
</evidence>
<feature type="active site" description="Charge relay system" evidence="5">
    <location>
        <position position="303"/>
    </location>
</feature>
<dbReference type="InterPro" id="IPR000209">
    <property type="entry name" value="Peptidase_S8/S53_dom"/>
</dbReference>
<name>A0ABS3YWM6_9BACT</name>
<comment type="caution">
    <text evidence="9">The sequence shown here is derived from an EMBL/GenBank/DDBJ whole genome shotgun (WGS) entry which is preliminary data.</text>
</comment>
<organism evidence="9 10">
    <name type="scientific">Niastella soli</name>
    <dbReference type="NCBI Taxonomy" id="2821487"/>
    <lineage>
        <taxon>Bacteria</taxon>
        <taxon>Pseudomonadati</taxon>
        <taxon>Bacteroidota</taxon>
        <taxon>Chitinophagia</taxon>
        <taxon>Chitinophagales</taxon>
        <taxon>Chitinophagaceae</taxon>
        <taxon>Niastella</taxon>
    </lineage>
</organism>
<dbReference type="InterPro" id="IPR023827">
    <property type="entry name" value="Peptidase_S8_Asp-AS"/>
</dbReference>
<keyword evidence="4 5" id="KW-0720">Serine protease</keyword>
<accession>A0ABS3YWM6</accession>
<dbReference type="PROSITE" id="PS00138">
    <property type="entry name" value="SUBTILASE_SER"/>
    <property type="match status" value="1"/>
</dbReference>
<keyword evidence="3 5" id="KW-0378">Hydrolase</keyword>
<evidence type="ECO:0000256" key="2">
    <source>
        <dbReference type="ARBA" id="ARBA00022670"/>
    </source>
</evidence>
<keyword evidence="2 5" id="KW-0645">Protease</keyword>
<reference evidence="9 10" key="1">
    <citation type="submission" date="2021-03" db="EMBL/GenBank/DDBJ databases">
        <title>Assistant Professor.</title>
        <authorList>
            <person name="Huq M.A."/>
        </authorList>
    </citation>
    <scope>NUCLEOTIDE SEQUENCE [LARGE SCALE GENOMIC DNA]</scope>
    <source>
        <strain evidence="9 10">MAH-29</strain>
    </source>
</reference>
<dbReference type="PRINTS" id="PR00723">
    <property type="entry name" value="SUBTILISIN"/>
</dbReference>
<evidence type="ECO:0000256" key="5">
    <source>
        <dbReference type="PROSITE-ProRule" id="PRU01240"/>
    </source>
</evidence>
<evidence type="ECO:0000256" key="6">
    <source>
        <dbReference type="RuleBase" id="RU003355"/>
    </source>
</evidence>